<dbReference type="Proteomes" id="UP000295707">
    <property type="component" value="Unassembled WGS sequence"/>
</dbReference>
<keyword evidence="1" id="KW-1133">Transmembrane helix</keyword>
<gene>
    <name evidence="2" type="ORF">DFR30_2172</name>
</gene>
<feature type="transmembrane region" description="Helical" evidence="1">
    <location>
        <begin position="21"/>
        <end position="43"/>
    </location>
</feature>
<sequence>MNKALKTTSLSINQATRVVPWLLWVCALVVGVSILFSVSESLITALTRATPPGQLLYVFSKLTGLLAIVLVWLQLMLSLSSRIFGRMVYAGSWIHRASGLALLLLLFLHAVLFVAAVSVRNGELSAGILVPDFTSGYYTSSVSLGILGLLLFGLGSGIYVLRQKRERLFRWGHRCVILACLLVFAHSYLIGSDTQSTLMRALYLLSSTFLLVALVVLYLKPFVMRRMQYD</sequence>
<feature type="transmembrane region" description="Helical" evidence="1">
    <location>
        <begin position="55"/>
        <end position="77"/>
    </location>
</feature>
<dbReference type="RefSeq" id="WP_132973076.1">
    <property type="nucleotide sequence ID" value="NZ_SMFX01000001.1"/>
</dbReference>
<keyword evidence="3" id="KW-1185">Reference proteome</keyword>
<reference evidence="2 3" key="1">
    <citation type="submission" date="2019-03" db="EMBL/GenBank/DDBJ databases">
        <title>Genomic Encyclopedia of Type Strains, Phase IV (KMG-IV): sequencing the most valuable type-strain genomes for metagenomic binning, comparative biology and taxonomic classification.</title>
        <authorList>
            <person name="Goeker M."/>
        </authorList>
    </citation>
    <scope>NUCLEOTIDE SEQUENCE [LARGE SCALE GENOMIC DNA]</scope>
    <source>
        <strain evidence="2 3">DSM 19610</strain>
    </source>
</reference>
<organism evidence="2 3">
    <name type="scientific">Thiogranum longum</name>
    <dbReference type="NCBI Taxonomy" id="1537524"/>
    <lineage>
        <taxon>Bacteria</taxon>
        <taxon>Pseudomonadati</taxon>
        <taxon>Pseudomonadota</taxon>
        <taxon>Gammaproteobacteria</taxon>
        <taxon>Chromatiales</taxon>
        <taxon>Ectothiorhodospiraceae</taxon>
        <taxon>Thiogranum</taxon>
    </lineage>
</organism>
<keyword evidence="1" id="KW-0812">Transmembrane</keyword>
<comment type="caution">
    <text evidence="2">The sequence shown here is derived from an EMBL/GenBank/DDBJ whole genome shotgun (WGS) entry which is preliminary data.</text>
</comment>
<dbReference type="AlphaFoldDB" id="A0A4R1HAC7"/>
<evidence type="ECO:0000256" key="1">
    <source>
        <dbReference type="SAM" id="Phobius"/>
    </source>
</evidence>
<feature type="transmembrane region" description="Helical" evidence="1">
    <location>
        <begin position="137"/>
        <end position="159"/>
    </location>
</feature>
<accession>A0A4R1HAC7</accession>
<feature type="transmembrane region" description="Helical" evidence="1">
    <location>
        <begin position="201"/>
        <end position="219"/>
    </location>
</feature>
<evidence type="ECO:0000313" key="3">
    <source>
        <dbReference type="Proteomes" id="UP000295707"/>
    </source>
</evidence>
<feature type="transmembrane region" description="Helical" evidence="1">
    <location>
        <begin position="171"/>
        <end position="189"/>
    </location>
</feature>
<proteinExistence type="predicted"/>
<evidence type="ECO:0008006" key="4">
    <source>
        <dbReference type="Google" id="ProtNLM"/>
    </source>
</evidence>
<feature type="transmembrane region" description="Helical" evidence="1">
    <location>
        <begin position="97"/>
        <end position="117"/>
    </location>
</feature>
<keyword evidence="1" id="KW-0472">Membrane</keyword>
<protein>
    <recommendedName>
        <fullName evidence="4">Ferric reductase like protein</fullName>
    </recommendedName>
</protein>
<dbReference type="EMBL" id="SMFX01000001">
    <property type="protein sequence ID" value="TCK18887.1"/>
    <property type="molecule type" value="Genomic_DNA"/>
</dbReference>
<evidence type="ECO:0000313" key="2">
    <source>
        <dbReference type="EMBL" id="TCK18887.1"/>
    </source>
</evidence>
<name>A0A4R1HAC7_9GAMM</name>